<organism evidence="1 7">
    <name type="scientific">Methanosarcina mazei</name>
    <name type="common">Methanosarcina frisia</name>
    <dbReference type="NCBI Taxonomy" id="2209"/>
    <lineage>
        <taxon>Archaea</taxon>
        <taxon>Methanobacteriati</taxon>
        <taxon>Methanobacteriota</taxon>
        <taxon>Stenosarchaea group</taxon>
        <taxon>Methanomicrobia</taxon>
        <taxon>Methanosarcinales</taxon>
        <taxon>Methanosarcinaceae</taxon>
        <taxon>Methanosarcina</taxon>
    </lineage>
</organism>
<dbReference type="PATRIC" id="fig|2209.45.peg.2351"/>
<name>A0A0F8ITP6_METMZ</name>
<evidence type="ECO:0000313" key="2">
    <source>
        <dbReference type="EMBL" id="KKG95441.1"/>
    </source>
</evidence>
<dbReference type="EMBL" id="JJPU01000181">
    <property type="protein sequence ID" value="KKG92441.1"/>
    <property type="molecule type" value="Genomic_DNA"/>
</dbReference>
<evidence type="ECO:0000313" key="5">
    <source>
        <dbReference type="Proteomes" id="UP000033835"/>
    </source>
</evidence>
<dbReference type="EMBL" id="JJPW01000005">
    <property type="protein sequence ID" value="KKH04025.1"/>
    <property type="molecule type" value="Genomic_DNA"/>
</dbReference>
<evidence type="ECO:0000313" key="3">
    <source>
        <dbReference type="EMBL" id="KKG95828.1"/>
    </source>
</evidence>
<proteinExistence type="predicted"/>
<comment type="caution">
    <text evidence="1">The sequence shown here is derived from an EMBL/GenBank/DDBJ whole genome shotgun (WGS) entry which is preliminary data.</text>
</comment>
<dbReference type="EMBL" id="JJPT01000005">
    <property type="protein sequence ID" value="KKG95441.1"/>
    <property type="molecule type" value="Genomic_DNA"/>
</dbReference>
<protein>
    <submittedName>
        <fullName evidence="1">Uncharacterized protein</fullName>
    </submittedName>
</protein>
<dbReference type="Proteomes" id="UP000034657">
    <property type="component" value="Unassembled WGS sequence"/>
</dbReference>
<evidence type="ECO:0000313" key="7">
    <source>
        <dbReference type="Proteomes" id="UP000034468"/>
    </source>
</evidence>
<gene>
    <name evidence="4" type="ORF">DU56_16015</name>
    <name evidence="1" type="ORF">DU66_10615</name>
    <name evidence="3" type="ORF">DU68_16360</name>
    <name evidence="2" type="ORF">DU69_06275</name>
</gene>
<evidence type="ECO:0000313" key="1">
    <source>
        <dbReference type="EMBL" id="KKG92441.1"/>
    </source>
</evidence>
<dbReference type="Proteomes" id="UP000033835">
    <property type="component" value="Unassembled WGS sequence"/>
</dbReference>
<evidence type="ECO:0000313" key="6">
    <source>
        <dbReference type="Proteomes" id="UP000034253"/>
    </source>
</evidence>
<evidence type="ECO:0000313" key="8">
    <source>
        <dbReference type="Proteomes" id="UP000034657"/>
    </source>
</evidence>
<accession>A0A0F8ITP6</accession>
<evidence type="ECO:0000313" key="4">
    <source>
        <dbReference type="EMBL" id="KKH04025.1"/>
    </source>
</evidence>
<reference evidence="5 6" key="1">
    <citation type="journal article" date="2015" name="ISME J.">
        <title>Genomic and phenotypic differentiation among Methanosarcina mazei populations from Columbia River sediment.</title>
        <authorList>
            <person name="Youngblut N.D."/>
            <person name="Wirth J.S."/>
            <person name="Henriksen J.R."/>
            <person name="Smith M."/>
            <person name="Simon H."/>
            <person name="Metcalf W.W."/>
            <person name="Whitaker R.J."/>
        </authorList>
    </citation>
    <scope>NUCLEOTIDE SEQUENCE [LARGE SCALE GENOMIC DNA]</scope>
    <source>
        <strain evidence="2 8">3.H.M.1A.1</strain>
        <strain evidence="1 7">3.H.M.1B.1</strain>
        <strain evidence="3 5">3.H.M.1B.2</strain>
        <strain evidence="4 6">3.H.M.1B.5</strain>
    </source>
</reference>
<dbReference type="Proteomes" id="UP000034253">
    <property type="component" value="Unassembled WGS sequence"/>
</dbReference>
<dbReference type="AlphaFoldDB" id="A0A0F8ITP6"/>
<sequence length="188" mass="21959">MKLLNTKISYLWMVINTEDKISFCPTCGEGTLDLEEIEESSSDECIKTCYYSCGHKHTKMSISTTILVKAELRKMVSRRGNKVSGRHLEYEIEERYRENDRDCHGILTIEYIYINHKDTPTSVFHVVKYRDSNELKHIDCKSCGNSWQSNSELTFEDSFLFEFTPEISYPSSFKIQCLKCNAKYEVIK</sequence>
<dbReference type="Proteomes" id="UP000034468">
    <property type="component" value="Unassembled WGS sequence"/>
</dbReference>
<dbReference type="EMBL" id="JJPV01000134">
    <property type="protein sequence ID" value="KKG95828.1"/>
    <property type="molecule type" value="Genomic_DNA"/>
</dbReference>